<dbReference type="InterPro" id="IPR006685">
    <property type="entry name" value="MscS_channel_2nd"/>
</dbReference>
<accession>H8KLL2</accession>
<keyword evidence="3" id="KW-1003">Cell membrane</keyword>
<organism evidence="10 11">
    <name type="scientific">Solitalea canadensis (strain ATCC 29591 / DSM 3403 / JCM 21819 / LMG 8368 / NBRC 15130 / NCIMB 12057 / USAM 9D)</name>
    <name type="common">Flexibacter canadensis</name>
    <dbReference type="NCBI Taxonomy" id="929556"/>
    <lineage>
        <taxon>Bacteria</taxon>
        <taxon>Pseudomonadati</taxon>
        <taxon>Bacteroidota</taxon>
        <taxon>Sphingobacteriia</taxon>
        <taxon>Sphingobacteriales</taxon>
        <taxon>Sphingobacteriaceae</taxon>
        <taxon>Solitalea</taxon>
    </lineage>
</organism>
<evidence type="ECO:0000256" key="2">
    <source>
        <dbReference type="ARBA" id="ARBA00008017"/>
    </source>
</evidence>
<comment type="similarity">
    <text evidence="2">Belongs to the MscS (TC 1.A.23) family.</text>
</comment>
<dbReference type="GO" id="GO:0008381">
    <property type="term" value="F:mechanosensitive monoatomic ion channel activity"/>
    <property type="evidence" value="ECO:0007669"/>
    <property type="project" value="UniProtKB-ARBA"/>
</dbReference>
<comment type="subcellular location">
    <subcellularLocation>
        <location evidence="1">Cell membrane</location>
        <topology evidence="1">Multi-pass membrane protein</topology>
    </subcellularLocation>
</comment>
<dbReference type="Gene3D" id="1.10.287.1260">
    <property type="match status" value="1"/>
</dbReference>
<dbReference type="SUPFAM" id="SSF82689">
    <property type="entry name" value="Mechanosensitive channel protein MscS (YggB), C-terminal domain"/>
    <property type="match status" value="1"/>
</dbReference>
<reference evidence="10" key="1">
    <citation type="submission" date="2012-02" db="EMBL/GenBank/DDBJ databases">
        <title>The complete genome of Solitalea canadensis DSM 3403.</title>
        <authorList>
            <consortium name="US DOE Joint Genome Institute (JGI-PGF)"/>
            <person name="Lucas S."/>
            <person name="Copeland A."/>
            <person name="Lapidus A."/>
            <person name="Glavina del Rio T."/>
            <person name="Dalin E."/>
            <person name="Tice H."/>
            <person name="Bruce D."/>
            <person name="Goodwin L."/>
            <person name="Pitluck S."/>
            <person name="Peters L."/>
            <person name="Ovchinnikova G."/>
            <person name="Lu M."/>
            <person name="Kyrpides N."/>
            <person name="Mavromatis K."/>
            <person name="Ivanova N."/>
            <person name="Brettin T."/>
            <person name="Detter J.C."/>
            <person name="Han C."/>
            <person name="Larimer F."/>
            <person name="Land M."/>
            <person name="Hauser L."/>
            <person name="Markowitz V."/>
            <person name="Cheng J.-F."/>
            <person name="Hugenholtz P."/>
            <person name="Woyke T."/>
            <person name="Wu D."/>
            <person name="Spring S."/>
            <person name="Schroeder M."/>
            <person name="Kopitz M."/>
            <person name="Brambilla E."/>
            <person name="Klenk H.-P."/>
            <person name="Eisen J.A."/>
        </authorList>
    </citation>
    <scope>NUCLEOTIDE SEQUENCE</scope>
    <source>
        <strain evidence="10">DSM 3403</strain>
    </source>
</reference>
<feature type="domain" description="Mechanosensitive ion channel MscS C-terminal" evidence="9">
    <location>
        <begin position="319"/>
        <end position="405"/>
    </location>
</feature>
<dbReference type="PANTHER" id="PTHR43634">
    <property type="entry name" value="OW CONDUCTANCE MECHANOSENSITIVE CHANNEL"/>
    <property type="match status" value="1"/>
</dbReference>
<dbReference type="AlphaFoldDB" id="H8KLL2"/>
<gene>
    <name evidence="10" type="ordered locus">Solca_3904</name>
</gene>
<feature type="transmembrane region" description="Helical" evidence="7">
    <location>
        <begin position="228"/>
        <end position="244"/>
    </location>
</feature>
<dbReference type="Proteomes" id="UP000007590">
    <property type="component" value="Chromosome"/>
</dbReference>
<dbReference type="Pfam" id="PF00924">
    <property type="entry name" value="MS_channel_2nd"/>
    <property type="match status" value="1"/>
</dbReference>
<keyword evidence="6 7" id="KW-0472">Membrane</keyword>
<dbReference type="Pfam" id="PF21082">
    <property type="entry name" value="MS_channel_3rd"/>
    <property type="match status" value="1"/>
</dbReference>
<keyword evidence="4 7" id="KW-0812">Transmembrane</keyword>
<dbReference type="OrthoDB" id="9809206at2"/>
<dbReference type="SUPFAM" id="SSF82861">
    <property type="entry name" value="Mechanosensitive channel protein MscS (YggB), transmembrane region"/>
    <property type="match status" value="1"/>
</dbReference>
<protein>
    <submittedName>
        <fullName evidence="10">Small-conductance mechanosensitive channel</fullName>
    </submittedName>
</protein>
<evidence type="ECO:0000256" key="6">
    <source>
        <dbReference type="ARBA" id="ARBA00023136"/>
    </source>
</evidence>
<feature type="transmembrane region" description="Helical" evidence="7">
    <location>
        <begin position="19"/>
        <end position="36"/>
    </location>
</feature>
<evidence type="ECO:0000256" key="7">
    <source>
        <dbReference type="SAM" id="Phobius"/>
    </source>
</evidence>
<dbReference type="PANTHER" id="PTHR43634:SF2">
    <property type="entry name" value="LOW CONDUCTANCE MECHANOSENSITIVE CHANNEL YNAI"/>
    <property type="match status" value="1"/>
</dbReference>
<feature type="transmembrane region" description="Helical" evidence="7">
    <location>
        <begin position="158"/>
        <end position="183"/>
    </location>
</feature>
<dbReference type="EMBL" id="CP003349">
    <property type="protein sequence ID" value="AFD08899.1"/>
    <property type="molecule type" value="Genomic_DNA"/>
</dbReference>
<name>H8KLL2_SOLCM</name>
<dbReference type="InterPro" id="IPR011014">
    <property type="entry name" value="MscS_channel_TM-2"/>
</dbReference>
<sequence length="429" mass="47472">MIILQFLDSVFWGNPLSNYIWLGGILFFGIIFKRIISKLLSKLLFRLFKQFSGDSAAGTFVDLMIRPIELLILFCAIYLAVNQLDHPLNKPVFNRAPRVTQTVKQEAPTNNNTAKKTVLTPTAAAANSLNEFNAKAKENIAPAESKSIVTYADIIDKLFLFLVLGTFFWMLLRIIDFIAFVLMNKATESESKAGLQLIPFTRELVKILIGSLGFFVIMSAVFNLNVGLIVSGLGIGGLALALAGKETVENLFGAFTIFIDKPFIVGDNVNVGGVEGTVEKVGFRSTRIRTNEKSLVSMPNKRIVDNPMDNLTEKSLRRVKFNLGLDYSTSPAQMKAITSEIDTYLKNTPNVADDITVAFDSFGESALNIVISYFIEMIPNTEYVKLKEEIAYKILAIVNTNKAEIAFPTRKVLHETIDGSSSPQITPVD</sequence>
<feature type="domain" description="Mechanosensitive ion channel MscS" evidence="8">
    <location>
        <begin position="247"/>
        <end position="312"/>
    </location>
</feature>
<evidence type="ECO:0000256" key="5">
    <source>
        <dbReference type="ARBA" id="ARBA00022989"/>
    </source>
</evidence>
<dbReference type="InterPro" id="IPR045042">
    <property type="entry name" value="YnaI-like"/>
</dbReference>
<dbReference type="Gene3D" id="3.30.70.100">
    <property type="match status" value="1"/>
</dbReference>
<keyword evidence="5 7" id="KW-1133">Transmembrane helix</keyword>
<dbReference type="KEGG" id="scn:Solca_3904"/>
<dbReference type="SUPFAM" id="SSF50182">
    <property type="entry name" value="Sm-like ribonucleoproteins"/>
    <property type="match status" value="1"/>
</dbReference>
<dbReference type="STRING" id="929556.Solca_3904"/>
<evidence type="ECO:0000256" key="4">
    <source>
        <dbReference type="ARBA" id="ARBA00022692"/>
    </source>
</evidence>
<dbReference type="eggNOG" id="COG0668">
    <property type="taxonomic scope" value="Bacteria"/>
</dbReference>
<proteinExistence type="inferred from homology"/>
<dbReference type="GO" id="GO:0005886">
    <property type="term" value="C:plasma membrane"/>
    <property type="evidence" value="ECO:0007669"/>
    <property type="project" value="UniProtKB-SubCell"/>
</dbReference>
<evidence type="ECO:0000313" key="10">
    <source>
        <dbReference type="EMBL" id="AFD08899.1"/>
    </source>
</evidence>
<dbReference type="Gene3D" id="2.30.30.60">
    <property type="match status" value="1"/>
</dbReference>
<evidence type="ECO:0000259" key="9">
    <source>
        <dbReference type="Pfam" id="PF21082"/>
    </source>
</evidence>
<dbReference type="InterPro" id="IPR011066">
    <property type="entry name" value="MscS_channel_C_sf"/>
</dbReference>
<feature type="transmembrane region" description="Helical" evidence="7">
    <location>
        <begin position="204"/>
        <end position="222"/>
    </location>
</feature>
<dbReference type="InterPro" id="IPR010920">
    <property type="entry name" value="LSM_dom_sf"/>
</dbReference>
<dbReference type="InterPro" id="IPR049278">
    <property type="entry name" value="MS_channel_C"/>
</dbReference>
<evidence type="ECO:0000259" key="8">
    <source>
        <dbReference type="Pfam" id="PF00924"/>
    </source>
</evidence>
<evidence type="ECO:0000256" key="3">
    <source>
        <dbReference type="ARBA" id="ARBA00022475"/>
    </source>
</evidence>
<dbReference type="InterPro" id="IPR023408">
    <property type="entry name" value="MscS_beta-dom_sf"/>
</dbReference>
<evidence type="ECO:0000256" key="1">
    <source>
        <dbReference type="ARBA" id="ARBA00004651"/>
    </source>
</evidence>
<dbReference type="HOGENOM" id="CLU_037945_0_4_10"/>
<keyword evidence="11" id="KW-1185">Reference proteome</keyword>
<evidence type="ECO:0000313" key="11">
    <source>
        <dbReference type="Proteomes" id="UP000007590"/>
    </source>
</evidence>
<dbReference type="RefSeq" id="WP_014682122.1">
    <property type="nucleotide sequence ID" value="NC_017770.1"/>
</dbReference>